<evidence type="ECO:0000313" key="3">
    <source>
        <dbReference type="Proteomes" id="UP000192596"/>
    </source>
</evidence>
<dbReference type="Proteomes" id="UP000192596">
    <property type="component" value="Unassembled WGS sequence"/>
</dbReference>
<evidence type="ECO:0000313" key="2">
    <source>
        <dbReference type="EMBL" id="OQN95282.1"/>
    </source>
</evidence>
<reference evidence="3" key="1">
    <citation type="submission" date="2017-03" db="EMBL/GenBank/DDBJ databases">
        <title>Genomes of endolithic fungi from Antarctica.</title>
        <authorList>
            <person name="Coleine C."/>
            <person name="Masonjones S."/>
            <person name="Stajich J.E."/>
        </authorList>
    </citation>
    <scope>NUCLEOTIDE SEQUENCE [LARGE SCALE GENOMIC DNA]</scope>
    <source>
        <strain evidence="3">CCFEE 5527</strain>
    </source>
</reference>
<feature type="region of interest" description="Disordered" evidence="1">
    <location>
        <begin position="341"/>
        <end position="412"/>
    </location>
</feature>
<feature type="compositionally biased region" description="Acidic residues" evidence="1">
    <location>
        <begin position="374"/>
        <end position="392"/>
    </location>
</feature>
<evidence type="ECO:0000256" key="1">
    <source>
        <dbReference type="SAM" id="MobiDB-lite"/>
    </source>
</evidence>
<protein>
    <submittedName>
        <fullName evidence="2">Uncharacterized protein</fullName>
    </submittedName>
</protein>
<dbReference type="STRING" id="1507870.A0A1V8S824"/>
<dbReference type="OrthoDB" id="3650322at2759"/>
<name>A0A1V8S824_9PEZI</name>
<proteinExistence type="predicted"/>
<organism evidence="2 3">
    <name type="scientific">Cryoendolithus antarcticus</name>
    <dbReference type="NCBI Taxonomy" id="1507870"/>
    <lineage>
        <taxon>Eukaryota</taxon>
        <taxon>Fungi</taxon>
        <taxon>Dikarya</taxon>
        <taxon>Ascomycota</taxon>
        <taxon>Pezizomycotina</taxon>
        <taxon>Dothideomycetes</taxon>
        <taxon>Dothideomycetidae</taxon>
        <taxon>Cladosporiales</taxon>
        <taxon>Cladosporiaceae</taxon>
        <taxon>Cryoendolithus</taxon>
    </lineage>
</organism>
<dbReference type="AlphaFoldDB" id="A0A1V8S824"/>
<keyword evidence="3" id="KW-1185">Reference proteome</keyword>
<gene>
    <name evidence="2" type="ORF">B0A48_18753</name>
</gene>
<sequence>MPSATKNVLALSRTSLQHHLGGPDENSTTSRDVGQNVVSSFYTDIAAVGDHAFKRQKVALKYRDLCLDLRELAEDTAAGLAAQIFQAVSDTSGSSKPEQEKWAQFHKLVRDASNSTTERKKRERRKADQERLAITAAWGPKIRDYYGFHVLVGKWEDAIPLFNFTLADRHCDSFIDGDNNVPSIGVHPATLKTVTHTSPLLPRDFKNLYDYLSSPESLAEGEREQLVAYAKQPRGLPLSKLDLDYDEHGILKRKLSTESDRSVRGCKRNRDSDEYDYEWLSRKRTQLRQTVDERARERTTKLGRAFVEYKSWNAIIVARTAIPESCVSSSPQIDSHIEPAGQESLASSSISGDPDPARDDDTASDPEPNSAPDTELEADSEPDTELEADSEPDTVRSALQSRGASPIGRGPRIEEILEDEVPARGPPPLHAFSEFDGLKADYIKALRGSKSRELALQRRYLEKLAWATVYIDPTLFVAGEARPSGLVDEDDADIVILSVPTFRERANHRDEAGSYIWNPDRPYIVREQFSDSSTFGLPRFLQLLKARSSRDSRIDVRNSTTGKTVSMPVNEYIEILSREGVAHDLIKAASVSNAINLRPVFNPIPPAIASIDKFQLLRNLVERSRGNPGKQEERQPNDVGGSLHFALQAVAGGFSKPHSDFVIGTWVRTVYGTKLWTVSSRSGENTKTQFEREGERWFPENGRLVPLTEGDVIGMISV</sequence>
<dbReference type="InParanoid" id="A0A1V8S824"/>
<accession>A0A1V8S824</accession>
<comment type="caution">
    <text evidence="2">The sequence shown here is derived from an EMBL/GenBank/DDBJ whole genome shotgun (WGS) entry which is preliminary data.</text>
</comment>
<dbReference type="EMBL" id="NAJO01000115">
    <property type="protein sequence ID" value="OQN95282.1"/>
    <property type="molecule type" value="Genomic_DNA"/>
</dbReference>